<accession>A0AAW1PVA3</accession>
<dbReference type="Proteomes" id="UP001465755">
    <property type="component" value="Unassembled WGS sequence"/>
</dbReference>
<dbReference type="AlphaFoldDB" id="A0AAW1PVA3"/>
<name>A0AAW1PVA3_9CHLO</name>
<reference evidence="1 2" key="1">
    <citation type="journal article" date="2024" name="Nat. Commun.">
        <title>Phylogenomics reveals the evolutionary origins of lichenization in chlorophyte algae.</title>
        <authorList>
            <person name="Puginier C."/>
            <person name="Libourel C."/>
            <person name="Otte J."/>
            <person name="Skaloud P."/>
            <person name="Haon M."/>
            <person name="Grisel S."/>
            <person name="Petersen M."/>
            <person name="Berrin J.G."/>
            <person name="Delaux P.M."/>
            <person name="Dal Grande F."/>
            <person name="Keller J."/>
        </authorList>
    </citation>
    <scope>NUCLEOTIDE SEQUENCE [LARGE SCALE GENOMIC DNA]</scope>
    <source>
        <strain evidence="1 2">SAG 2036</strain>
    </source>
</reference>
<comment type="caution">
    <text evidence="1">The sequence shown here is derived from an EMBL/GenBank/DDBJ whole genome shotgun (WGS) entry which is preliminary data.</text>
</comment>
<gene>
    <name evidence="1" type="ORF">WJX73_003311</name>
</gene>
<proteinExistence type="predicted"/>
<dbReference type="EMBL" id="JALJOQ010000009">
    <property type="protein sequence ID" value="KAK9812074.1"/>
    <property type="molecule type" value="Genomic_DNA"/>
</dbReference>
<evidence type="ECO:0000313" key="1">
    <source>
        <dbReference type="EMBL" id="KAK9812074.1"/>
    </source>
</evidence>
<evidence type="ECO:0000313" key="2">
    <source>
        <dbReference type="Proteomes" id="UP001465755"/>
    </source>
</evidence>
<keyword evidence="2" id="KW-1185">Reference proteome</keyword>
<organism evidence="1 2">
    <name type="scientific">Symbiochloris irregularis</name>
    <dbReference type="NCBI Taxonomy" id="706552"/>
    <lineage>
        <taxon>Eukaryota</taxon>
        <taxon>Viridiplantae</taxon>
        <taxon>Chlorophyta</taxon>
        <taxon>core chlorophytes</taxon>
        <taxon>Trebouxiophyceae</taxon>
        <taxon>Trebouxiales</taxon>
        <taxon>Trebouxiaceae</taxon>
        <taxon>Symbiochloris</taxon>
    </lineage>
</organism>
<protein>
    <submittedName>
        <fullName evidence="1">Uncharacterized protein</fullName>
    </submittedName>
</protein>
<sequence length="162" mass="17867">MADEQEEIFTVVCGGHTREVTRAQLAKAPDSLLSKILLNGEMRSSRTRSGGRKAKEPLVIPLEKDGPDCFAWRDGNENLFEACMDCYTGHTPSSDVFEAEDMPPATDLVPALRGFFDIPCQLWPLGARVASKNLEAEENLRAVAKHLLSECAKMMEESSKVP</sequence>